<feature type="domain" description="Release factor glutamine methyltransferase N-terminal" evidence="7">
    <location>
        <begin position="14"/>
        <end position="82"/>
    </location>
</feature>
<proteinExistence type="inferred from homology"/>
<dbReference type="InterPro" id="IPR004556">
    <property type="entry name" value="HemK-like"/>
</dbReference>
<dbReference type="EC" id="2.1.1.297" evidence="5"/>
<accession>A0A1I3YR08</accession>
<evidence type="ECO:0000259" key="7">
    <source>
        <dbReference type="Pfam" id="PF17827"/>
    </source>
</evidence>
<dbReference type="RefSeq" id="WP_244532213.1">
    <property type="nucleotide sequence ID" value="NZ_FOSN01000006.1"/>
</dbReference>
<gene>
    <name evidence="5" type="primary">prmC</name>
    <name evidence="8" type="ORF">SAMN05444581_106113</name>
</gene>
<evidence type="ECO:0000313" key="9">
    <source>
        <dbReference type="Proteomes" id="UP000198755"/>
    </source>
</evidence>
<dbReference type="SUPFAM" id="SSF53335">
    <property type="entry name" value="S-adenosyl-L-methionine-dependent methyltransferases"/>
    <property type="match status" value="1"/>
</dbReference>
<organism evidence="8 9">
    <name type="scientific">Methylocapsa palsarum</name>
    <dbReference type="NCBI Taxonomy" id="1612308"/>
    <lineage>
        <taxon>Bacteria</taxon>
        <taxon>Pseudomonadati</taxon>
        <taxon>Pseudomonadota</taxon>
        <taxon>Alphaproteobacteria</taxon>
        <taxon>Hyphomicrobiales</taxon>
        <taxon>Beijerinckiaceae</taxon>
        <taxon>Methylocapsa</taxon>
    </lineage>
</organism>
<comment type="catalytic activity">
    <reaction evidence="4 5">
        <text>L-glutaminyl-[peptide chain release factor] + S-adenosyl-L-methionine = N(5)-methyl-L-glutaminyl-[peptide chain release factor] + S-adenosyl-L-homocysteine + H(+)</text>
        <dbReference type="Rhea" id="RHEA:42896"/>
        <dbReference type="Rhea" id="RHEA-COMP:10271"/>
        <dbReference type="Rhea" id="RHEA-COMP:10272"/>
        <dbReference type="ChEBI" id="CHEBI:15378"/>
        <dbReference type="ChEBI" id="CHEBI:30011"/>
        <dbReference type="ChEBI" id="CHEBI:57856"/>
        <dbReference type="ChEBI" id="CHEBI:59789"/>
        <dbReference type="ChEBI" id="CHEBI:61891"/>
        <dbReference type="EC" id="2.1.1.297"/>
    </reaction>
</comment>
<dbReference type="PANTHER" id="PTHR18895">
    <property type="entry name" value="HEMK METHYLTRANSFERASE"/>
    <property type="match status" value="1"/>
</dbReference>
<dbReference type="Gene3D" id="1.10.8.10">
    <property type="entry name" value="DNA helicase RuvA subunit, C-terminal domain"/>
    <property type="match status" value="1"/>
</dbReference>
<dbReference type="PROSITE" id="PS00092">
    <property type="entry name" value="N6_MTASE"/>
    <property type="match status" value="1"/>
</dbReference>
<dbReference type="InterPro" id="IPR029063">
    <property type="entry name" value="SAM-dependent_MTases_sf"/>
</dbReference>
<feature type="binding site" evidence="5">
    <location>
        <position position="195"/>
    </location>
    <ligand>
        <name>S-adenosyl-L-methionine</name>
        <dbReference type="ChEBI" id="CHEBI:59789"/>
    </ligand>
</feature>
<keyword evidence="2 5" id="KW-0808">Transferase</keyword>
<feature type="binding site" evidence="5">
    <location>
        <begin position="129"/>
        <end position="133"/>
    </location>
    <ligand>
        <name>S-adenosyl-L-methionine</name>
        <dbReference type="ChEBI" id="CHEBI:59789"/>
    </ligand>
</feature>
<comment type="function">
    <text evidence="5">Methylates the class 1 translation termination release factors RF1/PrfA and RF2/PrfB on the glutamine residue of the universally conserved GGQ motif.</text>
</comment>
<keyword evidence="9" id="KW-1185">Reference proteome</keyword>
<evidence type="ECO:0000313" key="8">
    <source>
        <dbReference type="EMBL" id="SFK34200.1"/>
    </source>
</evidence>
<evidence type="ECO:0000259" key="6">
    <source>
        <dbReference type="Pfam" id="PF05175"/>
    </source>
</evidence>
<dbReference type="InterPro" id="IPR007848">
    <property type="entry name" value="Small_mtfrase_dom"/>
</dbReference>
<dbReference type="NCBIfam" id="TIGR03534">
    <property type="entry name" value="RF_mod_PrmC"/>
    <property type="match status" value="1"/>
</dbReference>
<dbReference type="STRING" id="1612308.SAMN05444581_106113"/>
<dbReference type="PANTHER" id="PTHR18895:SF74">
    <property type="entry name" value="MTRF1L RELEASE FACTOR GLUTAMINE METHYLTRANSFERASE"/>
    <property type="match status" value="1"/>
</dbReference>
<keyword evidence="3 5" id="KW-0949">S-adenosyl-L-methionine</keyword>
<dbReference type="EMBL" id="FOSN01000006">
    <property type="protein sequence ID" value="SFK34200.1"/>
    <property type="molecule type" value="Genomic_DNA"/>
</dbReference>
<dbReference type="AlphaFoldDB" id="A0A1I3YR08"/>
<evidence type="ECO:0000256" key="1">
    <source>
        <dbReference type="ARBA" id="ARBA00022603"/>
    </source>
</evidence>
<feature type="domain" description="Methyltransferase small" evidence="6">
    <location>
        <begin position="108"/>
        <end position="202"/>
    </location>
</feature>
<dbReference type="GO" id="GO:0003676">
    <property type="term" value="F:nucleic acid binding"/>
    <property type="evidence" value="ECO:0007669"/>
    <property type="project" value="InterPro"/>
</dbReference>
<dbReference type="InterPro" id="IPR050320">
    <property type="entry name" value="N5-glutamine_MTase"/>
</dbReference>
<evidence type="ECO:0000256" key="3">
    <source>
        <dbReference type="ARBA" id="ARBA00022691"/>
    </source>
</evidence>
<dbReference type="Gene3D" id="3.40.50.150">
    <property type="entry name" value="Vaccinia Virus protein VP39"/>
    <property type="match status" value="1"/>
</dbReference>
<sequence>MAPVFEPGMARETARRTLERAFEAAALDAAALDARVLLCAALGIDHAGLVRDPQHLLGTAASQVQSFADRRLRREPVSRILGYKEFWGVRFALDPAVLDPRPDTETLVEALLRHASGEPRLERKILDLGIGSGAILCALLQNFAEAFGVGVDLSPRACAVARDNLISQGVASRALVVCGNWASPIRGGYDFIVSNPPYIVRNEIARLAPEVGEHDPFLALDGGEDGLSAYRSLIPSLPGLLAADGVVALEFGAGQRLDVEALLRASGLRPFEIRPDLSGEDRVVLARAVANQPRARDVS</sequence>
<feature type="binding site" evidence="5">
    <location>
        <position position="152"/>
    </location>
    <ligand>
        <name>S-adenosyl-L-methionine</name>
        <dbReference type="ChEBI" id="CHEBI:59789"/>
    </ligand>
</feature>
<dbReference type="InterPro" id="IPR040758">
    <property type="entry name" value="PrmC_N"/>
</dbReference>
<dbReference type="CDD" id="cd02440">
    <property type="entry name" value="AdoMet_MTases"/>
    <property type="match status" value="1"/>
</dbReference>
<dbReference type="Pfam" id="PF05175">
    <property type="entry name" value="MTS"/>
    <property type="match status" value="1"/>
</dbReference>
<dbReference type="Pfam" id="PF17827">
    <property type="entry name" value="PrmC_N"/>
    <property type="match status" value="1"/>
</dbReference>
<feature type="binding site" evidence="5">
    <location>
        <begin position="195"/>
        <end position="198"/>
    </location>
    <ligand>
        <name>substrate</name>
    </ligand>
</feature>
<feature type="binding site" evidence="5">
    <location>
        <position position="181"/>
    </location>
    <ligand>
        <name>S-adenosyl-L-methionine</name>
        <dbReference type="ChEBI" id="CHEBI:59789"/>
    </ligand>
</feature>
<evidence type="ECO:0000256" key="5">
    <source>
        <dbReference type="HAMAP-Rule" id="MF_02126"/>
    </source>
</evidence>
<dbReference type="HAMAP" id="MF_02126">
    <property type="entry name" value="RF_methyltr_PrmC"/>
    <property type="match status" value="1"/>
</dbReference>
<dbReference type="Proteomes" id="UP000198755">
    <property type="component" value="Unassembled WGS sequence"/>
</dbReference>
<protein>
    <recommendedName>
        <fullName evidence="5">Release factor glutamine methyltransferase</fullName>
        <shortName evidence="5">RF MTase</shortName>
        <ecNumber evidence="5">2.1.1.297</ecNumber>
    </recommendedName>
    <alternativeName>
        <fullName evidence="5">N5-glutamine methyltransferase PrmC</fullName>
    </alternativeName>
    <alternativeName>
        <fullName evidence="5">Protein-(glutamine-N5) MTase PrmC</fullName>
    </alternativeName>
    <alternativeName>
        <fullName evidence="5">Protein-glutamine N-methyltransferase PrmC</fullName>
    </alternativeName>
</protein>
<dbReference type="GO" id="GO:0102559">
    <property type="term" value="F:peptide chain release factor N(5)-glutamine methyltransferase activity"/>
    <property type="evidence" value="ECO:0007669"/>
    <property type="project" value="UniProtKB-EC"/>
</dbReference>
<reference evidence="8 9" key="1">
    <citation type="submission" date="2016-10" db="EMBL/GenBank/DDBJ databases">
        <authorList>
            <person name="de Groot N.N."/>
        </authorList>
    </citation>
    <scope>NUCLEOTIDE SEQUENCE [LARGE SCALE GENOMIC DNA]</scope>
    <source>
        <strain evidence="8 9">NE2</strain>
    </source>
</reference>
<evidence type="ECO:0000256" key="2">
    <source>
        <dbReference type="ARBA" id="ARBA00022679"/>
    </source>
</evidence>
<keyword evidence="1 5" id="KW-0489">Methyltransferase</keyword>
<dbReference type="InterPro" id="IPR019874">
    <property type="entry name" value="RF_methyltr_PrmC"/>
</dbReference>
<name>A0A1I3YR08_9HYPH</name>
<evidence type="ECO:0000256" key="4">
    <source>
        <dbReference type="ARBA" id="ARBA00048391"/>
    </source>
</evidence>
<comment type="similarity">
    <text evidence="5">Belongs to the protein N5-glutamine methyltransferase family. PrmC subfamily.</text>
</comment>
<dbReference type="InterPro" id="IPR002052">
    <property type="entry name" value="DNA_methylase_N6_adenine_CS"/>
</dbReference>
<dbReference type="GO" id="GO:0032259">
    <property type="term" value="P:methylation"/>
    <property type="evidence" value="ECO:0007669"/>
    <property type="project" value="UniProtKB-KW"/>
</dbReference>
<dbReference type="NCBIfam" id="TIGR00536">
    <property type="entry name" value="hemK_fam"/>
    <property type="match status" value="1"/>
</dbReference>